<reference evidence="3" key="2">
    <citation type="submission" date="2017-10" db="EMBL/GenBank/DDBJ databases">
        <title>Ladona fulva Genome sequencing and assembly.</title>
        <authorList>
            <person name="Murali S."/>
            <person name="Richards S."/>
            <person name="Bandaranaike D."/>
            <person name="Bellair M."/>
            <person name="Blankenburg K."/>
            <person name="Chao H."/>
            <person name="Dinh H."/>
            <person name="Doddapaneni H."/>
            <person name="Dugan-Rocha S."/>
            <person name="Elkadiri S."/>
            <person name="Gnanaolivu R."/>
            <person name="Hernandez B."/>
            <person name="Skinner E."/>
            <person name="Javaid M."/>
            <person name="Lee S."/>
            <person name="Li M."/>
            <person name="Ming W."/>
            <person name="Munidasa M."/>
            <person name="Muniz J."/>
            <person name="Nguyen L."/>
            <person name="Hughes D."/>
            <person name="Osuji N."/>
            <person name="Pu L.-L."/>
            <person name="Puazo M."/>
            <person name="Qu C."/>
            <person name="Quiroz J."/>
            <person name="Raj R."/>
            <person name="Weissenberger G."/>
            <person name="Xin Y."/>
            <person name="Zou X."/>
            <person name="Han Y."/>
            <person name="Worley K."/>
            <person name="Muzny D."/>
            <person name="Gibbs R."/>
        </authorList>
    </citation>
    <scope>NUCLEOTIDE SEQUENCE</scope>
    <source>
        <strain evidence="3">Sampled in the wild</strain>
    </source>
</reference>
<proteinExistence type="predicted"/>
<feature type="chain" id="PRO_5035472064" evidence="2">
    <location>
        <begin position="25"/>
        <end position="193"/>
    </location>
</feature>
<dbReference type="InterPro" id="IPR036846">
    <property type="entry name" value="GM2-AP_sf"/>
</dbReference>
<dbReference type="EMBL" id="KZ308212">
    <property type="protein sequence ID" value="KAG8224829.1"/>
    <property type="molecule type" value="Genomic_DNA"/>
</dbReference>
<evidence type="ECO:0000313" key="4">
    <source>
        <dbReference type="Proteomes" id="UP000792457"/>
    </source>
</evidence>
<dbReference type="GO" id="GO:0006689">
    <property type="term" value="P:ganglioside catabolic process"/>
    <property type="evidence" value="ECO:0007669"/>
    <property type="project" value="InterPro"/>
</dbReference>
<keyword evidence="4" id="KW-1185">Reference proteome</keyword>
<reference evidence="3" key="1">
    <citation type="submission" date="2013-04" db="EMBL/GenBank/DDBJ databases">
        <authorList>
            <person name="Qu J."/>
            <person name="Murali S.C."/>
            <person name="Bandaranaike D."/>
            <person name="Bellair M."/>
            <person name="Blankenburg K."/>
            <person name="Chao H."/>
            <person name="Dinh H."/>
            <person name="Doddapaneni H."/>
            <person name="Downs B."/>
            <person name="Dugan-Rocha S."/>
            <person name="Elkadiri S."/>
            <person name="Gnanaolivu R.D."/>
            <person name="Hernandez B."/>
            <person name="Javaid M."/>
            <person name="Jayaseelan J.C."/>
            <person name="Lee S."/>
            <person name="Li M."/>
            <person name="Ming W."/>
            <person name="Munidasa M."/>
            <person name="Muniz J."/>
            <person name="Nguyen L."/>
            <person name="Ongeri F."/>
            <person name="Osuji N."/>
            <person name="Pu L.-L."/>
            <person name="Puazo M."/>
            <person name="Qu C."/>
            <person name="Quiroz J."/>
            <person name="Raj R."/>
            <person name="Weissenberger G."/>
            <person name="Xin Y."/>
            <person name="Zou X."/>
            <person name="Han Y."/>
            <person name="Richards S."/>
            <person name="Worley K."/>
            <person name="Muzny D."/>
            <person name="Gibbs R."/>
        </authorList>
    </citation>
    <scope>NUCLEOTIDE SEQUENCE</scope>
    <source>
        <strain evidence="3">Sampled in the wild</strain>
    </source>
</reference>
<keyword evidence="1 2" id="KW-0732">Signal</keyword>
<dbReference type="InterPro" id="IPR028996">
    <property type="entry name" value="GM2-AP"/>
</dbReference>
<evidence type="ECO:0000256" key="2">
    <source>
        <dbReference type="SAM" id="SignalP"/>
    </source>
</evidence>
<accession>A0A8K0JYI5</accession>
<evidence type="ECO:0000313" key="3">
    <source>
        <dbReference type="EMBL" id="KAG8224829.1"/>
    </source>
</evidence>
<dbReference type="Proteomes" id="UP000792457">
    <property type="component" value="Unassembled WGS sequence"/>
</dbReference>
<dbReference type="AlphaFoldDB" id="A0A8K0JYI5"/>
<feature type="signal peptide" evidence="2">
    <location>
        <begin position="1"/>
        <end position="24"/>
    </location>
</feature>
<dbReference type="GO" id="GO:0005319">
    <property type="term" value="F:lipid transporter activity"/>
    <property type="evidence" value="ECO:0007669"/>
    <property type="project" value="TreeGrafter"/>
</dbReference>
<dbReference type="GO" id="GO:0008047">
    <property type="term" value="F:enzyme activator activity"/>
    <property type="evidence" value="ECO:0007669"/>
    <property type="project" value="InterPro"/>
</dbReference>
<organism evidence="3 4">
    <name type="scientific">Ladona fulva</name>
    <name type="common">Scarce chaser dragonfly</name>
    <name type="synonym">Libellula fulva</name>
    <dbReference type="NCBI Taxonomy" id="123851"/>
    <lineage>
        <taxon>Eukaryota</taxon>
        <taxon>Metazoa</taxon>
        <taxon>Ecdysozoa</taxon>
        <taxon>Arthropoda</taxon>
        <taxon>Hexapoda</taxon>
        <taxon>Insecta</taxon>
        <taxon>Pterygota</taxon>
        <taxon>Palaeoptera</taxon>
        <taxon>Odonata</taxon>
        <taxon>Epiprocta</taxon>
        <taxon>Anisoptera</taxon>
        <taxon>Libelluloidea</taxon>
        <taxon>Libellulidae</taxon>
        <taxon>Ladona</taxon>
    </lineage>
</organism>
<name>A0A8K0JYI5_LADFU</name>
<dbReference type="PANTHER" id="PTHR17357:SF0">
    <property type="entry name" value="GANGLIOSIDE GM2 ACTIVATOR"/>
    <property type="match status" value="1"/>
</dbReference>
<sequence>MARFCFQLAVLAAISSFDQPLAHGIKINGMDVALKSYSDCDEYPSLKLAFKNLVISQAAKKKYVVDGEVDLDVDITNDVKAQVEVSRCEDSTGEDSCEFMGMATGEKFCDKIKEEGTPWNNFMKQTDFGTSCPLKPGKYSVHNASLEVEDADGISLTPGYWKLRMEVFDAADASNPIGCSIAEVSVDVAREGY</sequence>
<gene>
    <name evidence="3" type="ORF">J437_LFUL002276</name>
</gene>
<protein>
    <submittedName>
        <fullName evidence="3">Uncharacterized protein</fullName>
    </submittedName>
</protein>
<dbReference type="Gene3D" id="2.70.220.10">
    <property type="entry name" value="Ganglioside GM2 activator"/>
    <property type="match status" value="1"/>
</dbReference>
<dbReference type="OrthoDB" id="10425393at2759"/>
<dbReference type="PANTHER" id="PTHR17357">
    <property type="entry name" value="GM2 GANGLIOSIDE ACTIVATOR PROTEIN"/>
    <property type="match status" value="1"/>
</dbReference>
<evidence type="ECO:0000256" key="1">
    <source>
        <dbReference type="ARBA" id="ARBA00022729"/>
    </source>
</evidence>
<dbReference type="SUPFAM" id="SSF63707">
    <property type="entry name" value="Ganglioside M2 (gm2) activator"/>
    <property type="match status" value="1"/>
</dbReference>
<dbReference type="GO" id="GO:0009898">
    <property type="term" value="C:cytoplasmic side of plasma membrane"/>
    <property type="evidence" value="ECO:0007669"/>
    <property type="project" value="TreeGrafter"/>
</dbReference>
<comment type="caution">
    <text evidence="3">The sequence shown here is derived from an EMBL/GenBank/DDBJ whole genome shotgun (WGS) entry which is preliminary data.</text>
</comment>